<comment type="caution">
    <text evidence="1">The sequence shown here is derived from an EMBL/GenBank/DDBJ whole genome shotgun (WGS) entry which is preliminary data.</text>
</comment>
<dbReference type="InterPro" id="IPR036388">
    <property type="entry name" value="WH-like_DNA-bd_sf"/>
</dbReference>
<sequence length="51" mass="5694">MAQQYNNGEHITVISISEKLGISKIYLEQVFSLLKKAKIVSSTKVPRADIC</sequence>
<dbReference type="EMBL" id="BAVR01000011">
    <property type="protein sequence ID" value="GAE87910.1"/>
    <property type="molecule type" value="Genomic_DNA"/>
</dbReference>
<dbReference type="Gene3D" id="1.10.10.10">
    <property type="entry name" value="Winged helix-like DNA-binding domain superfamily/Winged helix DNA-binding domain"/>
    <property type="match status" value="1"/>
</dbReference>
<evidence type="ECO:0000313" key="1">
    <source>
        <dbReference type="EMBL" id="GAE87910.1"/>
    </source>
</evidence>
<dbReference type="STRING" id="1294263.JCM21531_1315"/>
<dbReference type="InterPro" id="IPR036390">
    <property type="entry name" value="WH_DNA-bd_sf"/>
</dbReference>
<accession>W4V3A7</accession>
<organism evidence="1 2">
    <name type="scientific">Acetivibrio straminisolvens JCM 21531</name>
    <dbReference type="NCBI Taxonomy" id="1294263"/>
    <lineage>
        <taxon>Bacteria</taxon>
        <taxon>Bacillati</taxon>
        <taxon>Bacillota</taxon>
        <taxon>Clostridia</taxon>
        <taxon>Eubacteriales</taxon>
        <taxon>Oscillospiraceae</taxon>
        <taxon>Acetivibrio</taxon>
    </lineage>
</organism>
<dbReference type="SUPFAM" id="SSF46785">
    <property type="entry name" value="Winged helix' DNA-binding domain"/>
    <property type="match status" value="1"/>
</dbReference>
<gene>
    <name evidence="1" type="ORF">JCM21531_1315</name>
</gene>
<proteinExistence type="predicted"/>
<reference evidence="1" key="1">
    <citation type="journal article" date="2014" name="Genome Announc.">
        <title>Draft Genome Sequence of Clostridium straminisolvens Strain JCM 21531T, Isolated from a Cellulose-Degrading Bacterial Community.</title>
        <authorList>
            <person name="Yuki M."/>
            <person name="Oshima K."/>
            <person name="Suda W."/>
            <person name="Sakamoto M."/>
            <person name="Kitamura K."/>
            <person name="Iida T."/>
            <person name="Hattori M."/>
            <person name="Ohkuma M."/>
        </authorList>
    </citation>
    <scope>NUCLEOTIDE SEQUENCE [LARGE SCALE GENOMIC DNA]</scope>
    <source>
        <strain evidence="1">JCM 21531</strain>
    </source>
</reference>
<dbReference type="AlphaFoldDB" id="W4V3A7"/>
<evidence type="ECO:0000313" key="2">
    <source>
        <dbReference type="Proteomes" id="UP000019109"/>
    </source>
</evidence>
<keyword evidence="2" id="KW-1185">Reference proteome</keyword>
<dbReference type="Proteomes" id="UP000019109">
    <property type="component" value="Unassembled WGS sequence"/>
</dbReference>
<name>W4V3A7_9FIRM</name>
<protein>
    <submittedName>
        <fullName evidence="1">Iron-sulfur cluster regulator IscR</fullName>
    </submittedName>
</protein>